<dbReference type="SUPFAM" id="SSF55874">
    <property type="entry name" value="ATPase domain of HSP90 chaperone/DNA topoisomerase II/histidine kinase"/>
    <property type="match status" value="1"/>
</dbReference>
<evidence type="ECO:0000313" key="7">
    <source>
        <dbReference type="EMBL" id="MXQ62948.1"/>
    </source>
</evidence>
<dbReference type="Gene3D" id="1.20.5.1930">
    <property type="match status" value="1"/>
</dbReference>
<dbReference type="GO" id="GO:0046983">
    <property type="term" value="F:protein dimerization activity"/>
    <property type="evidence" value="ECO:0007669"/>
    <property type="project" value="InterPro"/>
</dbReference>
<feature type="domain" description="Signal transduction histidine kinase subgroup 3 dimerisation and phosphoacceptor" evidence="6">
    <location>
        <begin position="195"/>
        <end position="260"/>
    </location>
</feature>
<dbReference type="Gene3D" id="3.30.565.10">
    <property type="entry name" value="Histidine kinase-like ATPase, C-terminal domain"/>
    <property type="match status" value="1"/>
</dbReference>
<reference evidence="7 8" key="1">
    <citation type="submission" date="2019-12" db="EMBL/GenBank/DDBJ databases">
        <title>Nocardia macrotermitis sp. nov. and Nocardia aurantia sp. nov., isolated from the gut of the fungus growing-termite Macrotermes natalensis.</title>
        <authorList>
            <person name="Christine B."/>
            <person name="Rene B."/>
        </authorList>
    </citation>
    <scope>NUCLEOTIDE SEQUENCE [LARGE SCALE GENOMIC DNA]</scope>
    <source>
        <strain evidence="7 8">DSM 102126</strain>
    </source>
</reference>
<dbReference type="OrthoDB" id="144293at2"/>
<dbReference type="GO" id="GO:0016020">
    <property type="term" value="C:membrane"/>
    <property type="evidence" value="ECO:0007669"/>
    <property type="project" value="InterPro"/>
</dbReference>
<evidence type="ECO:0000259" key="6">
    <source>
        <dbReference type="Pfam" id="PF07730"/>
    </source>
</evidence>
<dbReference type="CDD" id="cd16917">
    <property type="entry name" value="HATPase_UhpB-NarQ-NarX-like"/>
    <property type="match status" value="1"/>
</dbReference>
<comment type="caution">
    <text evidence="7">The sequence shown here is derived from an EMBL/GenBank/DDBJ whole genome shotgun (WGS) entry which is preliminary data.</text>
</comment>
<feature type="transmembrane region" description="Helical" evidence="4">
    <location>
        <begin position="48"/>
        <end position="67"/>
    </location>
</feature>
<dbReference type="InterPro" id="IPR011712">
    <property type="entry name" value="Sig_transdc_His_kin_sub3_dim/P"/>
</dbReference>
<keyword evidence="1" id="KW-0808">Transferase</keyword>
<dbReference type="RefSeq" id="WP_161101167.1">
    <property type="nucleotide sequence ID" value="NZ_JBHLYI010000002.1"/>
</dbReference>
<dbReference type="PANTHER" id="PTHR24421">
    <property type="entry name" value="NITRATE/NITRITE SENSOR PROTEIN NARX-RELATED"/>
    <property type="match status" value="1"/>
</dbReference>
<dbReference type="Pfam" id="PF07730">
    <property type="entry name" value="HisKA_3"/>
    <property type="match status" value="1"/>
</dbReference>
<sequence length="406" mass="43286">MDSSGTERRGRAREGLPERVGAAFQLFMQGRMLIAAITLLLIPGDELVPQTFVLVACVVALSWLAAYRGDLLVPWLLRYPILLALEICVSFAVLGIGGASGPFFLSTVITGAVAGLLYRWPGAVGASAIQIALYYTTLFVSAEPVSDTFQTLVGQPCFYPLAGFAGTALRRMFDDQERMAVARRRAEVAAAAAEERARLAREMHDSLAKTLRGIALAAAALPGWVERDPRRGIEEAARIAAATEIASREARHLLTDLREQAVQRSLPEAVAEVAGTWSRESGVPVVLDLSADGDLPSRSRYEAVAILSEALANVARHAGAHAVHVRSFVDEDDGVVLEVHDDGRGCALPDLPTLARAGHYGVVGLHERAARVGGAATVRSVPGAGTTVTVRLPLEEPIEQHPAEVN</sequence>
<dbReference type="AlphaFoldDB" id="A0A6I4W116"/>
<dbReference type="EMBL" id="WUTW01000001">
    <property type="protein sequence ID" value="MXQ62948.1"/>
    <property type="molecule type" value="Genomic_DNA"/>
</dbReference>
<organism evidence="7 8">
    <name type="scientific">Actinomadura rayongensis</name>
    <dbReference type="NCBI Taxonomy" id="1429076"/>
    <lineage>
        <taxon>Bacteria</taxon>
        <taxon>Bacillati</taxon>
        <taxon>Actinomycetota</taxon>
        <taxon>Actinomycetes</taxon>
        <taxon>Streptosporangiales</taxon>
        <taxon>Thermomonosporaceae</taxon>
        <taxon>Actinomadura</taxon>
    </lineage>
</organism>
<evidence type="ECO:0000256" key="3">
    <source>
        <dbReference type="ARBA" id="ARBA00023012"/>
    </source>
</evidence>
<keyword evidence="2" id="KW-0418">Kinase</keyword>
<feature type="domain" description="Histidine kinase/HSP90-like ATPase" evidence="5">
    <location>
        <begin position="305"/>
        <end position="395"/>
    </location>
</feature>
<dbReference type="InterPro" id="IPR050482">
    <property type="entry name" value="Sensor_HK_TwoCompSys"/>
</dbReference>
<proteinExistence type="predicted"/>
<name>A0A6I4W116_9ACTN</name>
<gene>
    <name evidence="7" type="ORF">GQ466_02760</name>
</gene>
<dbReference type="GO" id="GO:0000155">
    <property type="term" value="F:phosphorelay sensor kinase activity"/>
    <property type="evidence" value="ECO:0007669"/>
    <property type="project" value="InterPro"/>
</dbReference>
<evidence type="ECO:0000256" key="1">
    <source>
        <dbReference type="ARBA" id="ARBA00022679"/>
    </source>
</evidence>
<keyword evidence="3" id="KW-0902">Two-component regulatory system</keyword>
<feature type="transmembrane region" description="Helical" evidence="4">
    <location>
        <begin position="20"/>
        <end position="42"/>
    </location>
</feature>
<dbReference type="InterPro" id="IPR003594">
    <property type="entry name" value="HATPase_dom"/>
</dbReference>
<keyword evidence="4" id="KW-1133">Transmembrane helix</keyword>
<dbReference type="Pfam" id="PF02518">
    <property type="entry name" value="HATPase_c"/>
    <property type="match status" value="1"/>
</dbReference>
<evidence type="ECO:0000256" key="4">
    <source>
        <dbReference type="SAM" id="Phobius"/>
    </source>
</evidence>
<evidence type="ECO:0000313" key="8">
    <source>
        <dbReference type="Proteomes" id="UP000431901"/>
    </source>
</evidence>
<protein>
    <recommendedName>
        <fullName evidence="9">Sensor histidine kinase</fullName>
    </recommendedName>
</protein>
<dbReference type="InterPro" id="IPR036890">
    <property type="entry name" value="HATPase_C_sf"/>
</dbReference>
<feature type="transmembrane region" description="Helical" evidence="4">
    <location>
        <begin position="79"/>
        <end position="97"/>
    </location>
</feature>
<evidence type="ECO:0000256" key="2">
    <source>
        <dbReference type="ARBA" id="ARBA00022777"/>
    </source>
</evidence>
<keyword evidence="4" id="KW-0472">Membrane</keyword>
<evidence type="ECO:0008006" key="9">
    <source>
        <dbReference type="Google" id="ProtNLM"/>
    </source>
</evidence>
<accession>A0A6I4W116</accession>
<dbReference type="Proteomes" id="UP000431901">
    <property type="component" value="Unassembled WGS sequence"/>
</dbReference>
<dbReference type="PANTHER" id="PTHR24421:SF61">
    <property type="entry name" value="OXYGEN SENSOR HISTIDINE KINASE NREB"/>
    <property type="match status" value="1"/>
</dbReference>
<keyword evidence="8" id="KW-1185">Reference proteome</keyword>
<keyword evidence="4" id="KW-0812">Transmembrane</keyword>
<evidence type="ECO:0000259" key="5">
    <source>
        <dbReference type="Pfam" id="PF02518"/>
    </source>
</evidence>